<dbReference type="AlphaFoldDB" id="A0A5D3DI58"/>
<proteinExistence type="predicted"/>
<name>A0A5D3DI58_CUCMM</name>
<protein>
    <submittedName>
        <fullName evidence="2">Uncharacterized protein</fullName>
    </submittedName>
</protein>
<feature type="compositionally biased region" description="Polar residues" evidence="1">
    <location>
        <begin position="119"/>
        <end position="138"/>
    </location>
</feature>
<evidence type="ECO:0000313" key="2">
    <source>
        <dbReference type="EMBL" id="TYK23273.1"/>
    </source>
</evidence>
<dbReference type="EMBL" id="SSTD01004586">
    <property type="protein sequence ID" value="TYK23273.1"/>
    <property type="molecule type" value="Genomic_DNA"/>
</dbReference>
<gene>
    <name evidence="2" type="ORF">E5676_scaffold142G003290</name>
</gene>
<dbReference type="Proteomes" id="UP000321947">
    <property type="component" value="Unassembled WGS sequence"/>
</dbReference>
<feature type="region of interest" description="Disordered" evidence="1">
    <location>
        <begin position="117"/>
        <end position="180"/>
    </location>
</feature>
<feature type="compositionally biased region" description="Basic residues" evidence="1">
    <location>
        <begin position="139"/>
        <end position="151"/>
    </location>
</feature>
<reference evidence="2 3" key="1">
    <citation type="submission" date="2019-08" db="EMBL/GenBank/DDBJ databases">
        <title>Draft genome sequences of two oriental melons (Cucumis melo L. var makuwa).</title>
        <authorList>
            <person name="Kwon S.-Y."/>
        </authorList>
    </citation>
    <scope>NUCLEOTIDE SEQUENCE [LARGE SCALE GENOMIC DNA]</scope>
    <source>
        <strain evidence="3">cv. Chang Bougi</strain>
        <tissue evidence="2">Leaf</tissue>
    </source>
</reference>
<accession>A0A5D3DI58</accession>
<sequence length="339" mass="37266">MLKRHHHPVDHVRRLTRRTTIACRRNSANALVPLFGASLSHSSTIRKLEIMRFNTTSSSPVACLPSRSAARTRTQKPKSTLVVAVTCRIVPPSSPQDKSSTVGVRRYLVSVASSEDRALSSSPIPENPSQSPTVSRLQKSARLHSRVKPSRQRPAARASLQVVRRAKLPQPSTRASRTVSLSRARLSELPYAHEPPDNLDQVILERGISPVKGPSVSTSTSGLRCLESVILLLEFVEQIPNSSYRVVSAWVSSGITTYLELRSDSSDSTGSSQPDCLSVSSEYATDQFVLGVPLGHRRPDFVPTGSHVVRVRERASSWTEVEVRARASWRATRSDRGEP</sequence>
<comment type="caution">
    <text evidence="2">The sequence shown here is derived from an EMBL/GenBank/DDBJ whole genome shotgun (WGS) entry which is preliminary data.</text>
</comment>
<organism evidence="2 3">
    <name type="scientific">Cucumis melo var. makuwa</name>
    <name type="common">Oriental melon</name>
    <dbReference type="NCBI Taxonomy" id="1194695"/>
    <lineage>
        <taxon>Eukaryota</taxon>
        <taxon>Viridiplantae</taxon>
        <taxon>Streptophyta</taxon>
        <taxon>Embryophyta</taxon>
        <taxon>Tracheophyta</taxon>
        <taxon>Spermatophyta</taxon>
        <taxon>Magnoliopsida</taxon>
        <taxon>eudicotyledons</taxon>
        <taxon>Gunneridae</taxon>
        <taxon>Pentapetalae</taxon>
        <taxon>rosids</taxon>
        <taxon>fabids</taxon>
        <taxon>Cucurbitales</taxon>
        <taxon>Cucurbitaceae</taxon>
        <taxon>Benincaseae</taxon>
        <taxon>Cucumis</taxon>
    </lineage>
</organism>
<feature type="compositionally biased region" description="Polar residues" evidence="1">
    <location>
        <begin position="170"/>
        <end position="180"/>
    </location>
</feature>
<evidence type="ECO:0000313" key="3">
    <source>
        <dbReference type="Proteomes" id="UP000321947"/>
    </source>
</evidence>
<evidence type="ECO:0000256" key="1">
    <source>
        <dbReference type="SAM" id="MobiDB-lite"/>
    </source>
</evidence>